<feature type="transmembrane region" description="Helical" evidence="1">
    <location>
        <begin position="14"/>
        <end position="40"/>
    </location>
</feature>
<name>A0A2C9UP31_MANES</name>
<proteinExistence type="predicted"/>
<dbReference type="AlphaFoldDB" id="A0A2C9UP31"/>
<sequence length="85" mass="9719">MLSTFFSSSVNPNWIFLLFRGCAPSIARILCLWFINLLCLQVLRFMDLLFCPWLSSGGWHKKHEASSISRVRRQRALLPPPVVGA</sequence>
<gene>
    <name evidence="2" type="ORF">MANES_13G046200</name>
</gene>
<dbReference type="EMBL" id="CM004399">
    <property type="protein sequence ID" value="OAY32792.1"/>
    <property type="molecule type" value="Genomic_DNA"/>
</dbReference>
<keyword evidence="1" id="KW-0812">Transmembrane</keyword>
<keyword evidence="1" id="KW-1133">Transmembrane helix</keyword>
<protein>
    <submittedName>
        <fullName evidence="2">Uncharacterized protein</fullName>
    </submittedName>
</protein>
<reference evidence="2" key="1">
    <citation type="submission" date="2016-02" db="EMBL/GenBank/DDBJ databases">
        <title>WGS assembly of Manihot esculenta.</title>
        <authorList>
            <person name="Bredeson J.V."/>
            <person name="Prochnik S.E."/>
            <person name="Lyons J.B."/>
            <person name="Schmutz J."/>
            <person name="Grimwood J."/>
            <person name="Vrebalov J."/>
            <person name="Bart R.S."/>
            <person name="Amuge T."/>
            <person name="Ferguson M.E."/>
            <person name="Green R."/>
            <person name="Putnam N."/>
            <person name="Stites J."/>
            <person name="Rounsley S."/>
            <person name="Rokhsar D.S."/>
        </authorList>
    </citation>
    <scope>NUCLEOTIDE SEQUENCE [LARGE SCALE GENOMIC DNA]</scope>
    <source>
        <tissue evidence="2">Leaf</tissue>
    </source>
</reference>
<keyword evidence="1" id="KW-0472">Membrane</keyword>
<accession>A0A2C9UP31</accession>
<evidence type="ECO:0000256" key="1">
    <source>
        <dbReference type="SAM" id="Phobius"/>
    </source>
</evidence>
<evidence type="ECO:0000313" key="2">
    <source>
        <dbReference type="EMBL" id="OAY32792.1"/>
    </source>
</evidence>
<organism evidence="2">
    <name type="scientific">Manihot esculenta</name>
    <name type="common">Cassava</name>
    <name type="synonym">Jatropha manihot</name>
    <dbReference type="NCBI Taxonomy" id="3983"/>
    <lineage>
        <taxon>Eukaryota</taxon>
        <taxon>Viridiplantae</taxon>
        <taxon>Streptophyta</taxon>
        <taxon>Embryophyta</taxon>
        <taxon>Tracheophyta</taxon>
        <taxon>Spermatophyta</taxon>
        <taxon>Magnoliopsida</taxon>
        <taxon>eudicotyledons</taxon>
        <taxon>Gunneridae</taxon>
        <taxon>Pentapetalae</taxon>
        <taxon>rosids</taxon>
        <taxon>fabids</taxon>
        <taxon>Malpighiales</taxon>
        <taxon>Euphorbiaceae</taxon>
        <taxon>Crotonoideae</taxon>
        <taxon>Manihoteae</taxon>
        <taxon>Manihot</taxon>
    </lineage>
</organism>